<dbReference type="Proteomes" id="UP000264980">
    <property type="component" value="Chromosome"/>
</dbReference>
<dbReference type="InterPro" id="IPR027304">
    <property type="entry name" value="Trigger_fact/SurA_dom_sf"/>
</dbReference>
<keyword evidence="6 12" id="KW-0132">Cell division</keyword>
<dbReference type="InterPro" id="IPR005215">
    <property type="entry name" value="Trig_fac"/>
</dbReference>
<dbReference type="Gene3D" id="3.30.70.1050">
    <property type="entry name" value="Trigger factor ribosome-binding domain"/>
    <property type="match status" value="1"/>
</dbReference>
<protein>
    <recommendedName>
        <fullName evidence="4 12">Trigger factor</fullName>
        <shortName evidence="12">TF</shortName>
        <ecNumber evidence="3 12">5.2.1.8</ecNumber>
    </recommendedName>
    <alternativeName>
        <fullName evidence="11 12">PPIase</fullName>
    </alternativeName>
</protein>
<keyword evidence="8 12" id="KW-0143">Chaperone</keyword>
<dbReference type="PANTHER" id="PTHR30560:SF3">
    <property type="entry name" value="TRIGGER FACTOR-LIKE PROTEIN TIG, CHLOROPLASTIC"/>
    <property type="match status" value="1"/>
</dbReference>
<evidence type="ECO:0000256" key="5">
    <source>
        <dbReference type="ARBA" id="ARBA00022490"/>
    </source>
</evidence>
<keyword evidence="10 12" id="KW-0131">Cell cycle</keyword>
<keyword evidence="9 12" id="KW-0413">Isomerase</keyword>
<evidence type="ECO:0000256" key="12">
    <source>
        <dbReference type="HAMAP-Rule" id="MF_00303"/>
    </source>
</evidence>
<comment type="function">
    <text evidence="12">Involved in protein export. Acts as a chaperone by maintaining the newly synthesized protein in an open conformation. Functions as a peptidyl-prolyl cis-trans isomerase.</text>
</comment>
<reference evidence="16 17" key="1">
    <citation type="submission" date="2016-01" db="EMBL/GenBank/DDBJ databases">
        <authorList>
            <person name="Oliw E.H."/>
        </authorList>
    </citation>
    <scope>NUCLEOTIDE SEQUENCE [LARGE SCALE GENOMIC DNA]</scope>
    <source>
        <strain evidence="16 17">MDcuke</strain>
    </source>
</reference>
<dbReference type="GO" id="GO:0051083">
    <property type="term" value="P:'de novo' cotranslational protein folding"/>
    <property type="evidence" value="ECO:0007669"/>
    <property type="project" value="TreeGrafter"/>
</dbReference>
<dbReference type="SUPFAM" id="SSF54534">
    <property type="entry name" value="FKBP-like"/>
    <property type="match status" value="1"/>
</dbReference>
<dbReference type="Pfam" id="PF05698">
    <property type="entry name" value="Trigger_C"/>
    <property type="match status" value="1"/>
</dbReference>
<dbReference type="Gene3D" id="3.10.50.40">
    <property type="match status" value="1"/>
</dbReference>
<dbReference type="Gene3D" id="1.10.3120.10">
    <property type="entry name" value="Trigger factor, C-terminal domain"/>
    <property type="match status" value="1"/>
</dbReference>
<dbReference type="SUPFAM" id="SSF102735">
    <property type="entry name" value="Trigger factor ribosome-binding domain"/>
    <property type="match status" value="1"/>
</dbReference>
<dbReference type="GO" id="GO:0051301">
    <property type="term" value="P:cell division"/>
    <property type="evidence" value="ECO:0007669"/>
    <property type="project" value="UniProtKB-KW"/>
</dbReference>
<evidence type="ECO:0000256" key="13">
    <source>
        <dbReference type="PROSITE-ProRule" id="PRU00277"/>
    </source>
</evidence>
<evidence type="ECO:0000256" key="9">
    <source>
        <dbReference type="ARBA" id="ARBA00023235"/>
    </source>
</evidence>
<dbReference type="Pfam" id="PF05697">
    <property type="entry name" value="Trigger_N"/>
    <property type="match status" value="1"/>
</dbReference>
<dbReference type="RefSeq" id="WP_233481369.1">
    <property type="nucleotide sequence ID" value="NZ_CP013970.1"/>
</dbReference>
<dbReference type="HAMAP" id="MF_00303">
    <property type="entry name" value="Trigger_factor_Tig"/>
    <property type="match status" value="1"/>
</dbReference>
<evidence type="ECO:0000256" key="7">
    <source>
        <dbReference type="ARBA" id="ARBA00023110"/>
    </source>
</evidence>
<dbReference type="EC" id="5.2.1.8" evidence="3 12"/>
<organism evidence="16 17">
    <name type="scientific">Erwinia tracheiphila</name>
    <dbReference type="NCBI Taxonomy" id="65700"/>
    <lineage>
        <taxon>Bacteria</taxon>
        <taxon>Pseudomonadati</taxon>
        <taxon>Pseudomonadota</taxon>
        <taxon>Gammaproteobacteria</taxon>
        <taxon>Enterobacterales</taxon>
        <taxon>Erwiniaceae</taxon>
        <taxon>Erwinia</taxon>
    </lineage>
</organism>
<dbReference type="FunFam" id="3.30.70.1050:FF:000001">
    <property type="entry name" value="Trigger factor"/>
    <property type="match status" value="1"/>
</dbReference>
<dbReference type="EMBL" id="CP013970">
    <property type="protein sequence ID" value="AXF74919.1"/>
    <property type="molecule type" value="Genomic_DNA"/>
</dbReference>
<evidence type="ECO:0000259" key="15">
    <source>
        <dbReference type="PROSITE" id="PS50059"/>
    </source>
</evidence>
<dbReference type="SUPFAM" id="SSF109998">
    <property type="entry name" value="Triger factor/SurA peptide-binding domain-like"/>
    <property type="match status" value="1"/>
</dbReference>
<dbReference type="FunFam" id="3.10.50.40:FF:000001">
    <property type="entry name" value="Trigger factor"/>
    <property type="match status" value="1"/>
</dbReference>
<dbReference type="GO" id="GO:0005737">
    <property type="term" value="C:cytoplasm"/>
    <property type="evidence" value="ECO:0007669"/>
    <property type="project" value="UniProtKB-SubCell"/>
</dbReference>
<feature type="domain" description="PPIase FKBP-type" evidence="15">
    <location>
        <begin position="161"/>
        <end position="246"/>
    </location>
</feature>
<evidence type="ECO:0000256" key="10">
    <source>
        <dbReference type="ARBA" id="ARBA00023306"/>
    </source>
</evidence>
<dbReference type="GO" id="GO:0015031">
    <property type="term" value="P:protein transport"/>
    <property type="evidence" value="ECO:0007669"/>
    <property type="project" value="UniProtKB-UniRule"/>
</dbReference>
<dbReference type="AlphaFoldDB" id="A0A345CNA2"/>
<dbReference type="InterPro" id="IPR036611">
    <property type="entry name" value="Trigger_fac_ribosome-bd_sf"/>
</dbReference>
<sequence length="434" mass="48285">MQASVETTQGLGRRVTITVEKEVIENAVKSELVNVAKKVRIDGFRKGKVPVNVVAKRYGASVRQDVLGDLMQRNFVDTIIKEKINPAGAPSYVPGEYTLGNDFTYSVEFEVYPEVELRGLDAIEVEKPLVEVTDADVDTMLETLRKQQATWKETDRAAEAEDRATIDFTGSVDGEVFEGGKASDFVLVMGQGRMIPGFEDGVVGHKAGETFTIDVNFPDDYHAENLKGKAAKFDIVLKKVEERELPEFTEEFIKRFGVADGSVVGLRAEVRKNMERELKGAVRNRVKTQAIDGLVNANNIDVPAALIDSEIEVLKRQAAQRFGGNEKQALELPRELFAEQAKRRVVVGLLLGEVIRTHELKADESRVNALIEEMASAYEDPSEVVEFYSKNNELMNNMRNVALEEQAVEAVLEKAKVTEKATNFQELMNQAQNA</sequence>
<gene>
    <name evidence="12" type="primary">tig</name>
    <name evidence="16" type="ORF">AV903_00405</name>
</gene>
<evidence type="ECO:0000256" key="2">
    <source>
        <dbReference type="ARBA" id="ARBA00005464"/>
    </source>
</evidence>
<dbReference type="GO" id="GO:0044183">
    <property type="term" value="F:protein folding chaperone"/>
    <property type="evidence" value="ECO:0007669"/>
    <property type="project" value="TreeGrafter"/>
</dbReference>
<evidence type="ECO:0000256" key="6">
    <source>
        <dbReference type="ARBA" id="ARBA00022618"/>
    </source>
</evidence>
<dbReference type="InterPro" id="IPR001179">
    <property type="entry name" value="PPIase_FKBP_dom"/>
</dbReference>
<dbReference type="PANTHER" id="PTHR30560">
    <property type="entry name" value="TRIGGER FACTOR CHAPERONE AND PEPTIDYL-PROLYL CIS/TRANS ISOMERASE"/>
    <property type="match status" value="1"/>
</dbReference>
<evidence type="ECO:0000256" key="8">
    <source>
        <dbReference type="ARBA" id="ARBA00023186"/>
    </source>
</evidence>
<dbReference type="InterPro" id="IPR008880">
    <property type="entry name" value="Trigger_fac_C"/>
</dbReference>
<comment type="subcellular location">
    <subcellularLocation>
        <location evidence="12">Cytoplasm</location>
    </subcellularLocation>
    <text evidence="12">About half TF is bound to the ribosome near the polypeptide exit tunnel while the other half is free in the cytoplasm.</text>
</comment>
<dbReference type="NCBIfam" id="TIGR00115">
    <property type="entry name" value="tig"/>
    <property type="match status" value="1"/>
</dbReference>
<dbReference type="GO" id="GO:0043022">
    <property type="term" value="F:ribosome binding"/>
    <property type="evidence" value="ECO:0007669"/>
    <property type="project" value="TreeGrafter"/>
</dbReference>
<dbReference type="GO" id="GO:0003755">
    <property type="term" value="F:peptidyl-prolyl cis-trans isomerase activity"/>
    <property type="evidence" value="ECO:0007669"/>
    <property type="project" value="UniProtKB-UniRule"/>
</dbReference>
<proteinExistence type="inferred from homology"/>
<accession>A0A345CNA2</accession>
<dbReference type="PROSITE" id="PS50059">
    <property type="entry name" value="FKBP_PPIASE"/>
    <property type="match status" value="1"/>
</dbReference>
<comment type="catalytic activity">
    <reaction evidence="1 12 13">
        <text>[protein]-peptidylproline (omega=180) = [protein]-peptidylproline (omega=0)</text>
        <dbReference type="Rhea" id="RHEA:16237"/>
        <dbReference type="Rhea" id="RHEA-COMP:10747"/>
        <dbReference type="Rhea" id="RHEA-COMP:10748"/>
        <dbReference type="ChEBI" id="CHEBI:83833"/>
        <dbReference type="ChEBI" id="CHEBI:83834"/>
        <dbReference type="EC" id="5.2.1.8"/>
    </reaction>
</comment>
<dbReference type="InterPro" id="IPR046357">
    <property type="entry name" value="PPIase_dom_sf"/>
</dbReference>
<evidence type="ECO:0000256" key="1">
    <source>
        <dbReference type="ARBA" id="ARBA00000971"/>
    </source>
</evidence>
<evidence type="ECO:0000256" key="11">
    <source>
        <dbReference type="ARBA" id="ARBA00029986"/>
    </source>
</evidence>
<evidence type="ECO:0000313" key="16">
    <source>
        <dbReference type="EMBL" id="AXF74919.1"/>
    </source>
</evidence>
<keyword evidence="5 12" id="KW-0963">Cytoplasm</keyword>
<keyword evidence="7 12" id="KW-0697">Rotamase</keyword>
<dbReference type="GO" id="GO:0043335">
    <property type="term" value="P:protein unfolding"/>
    <property type="evidence" value="ECO:0007669"/>
    <property type="project" value="TreeGrafter"/>
</dbReference>
<evidence type="ECO:0000313" key="17">
    <source>
        <dbReference type="Proteomes" id="UP000264980"/>
    </source>
</evidence>
<dbReference type="InterPro" id="IPR008881">
    <property type="entry name" value="Trigger_fac_ribosome-bd_bac"/>
</dbReference>
<dbReference type="InterPro" id="IPR037041">
    <property type="entry name" value="Trigger_fac_C_sf"/>
</dbReference>
<evidence type="ECO:0000256" key="4">
    <source>
        <dbReference type="ARBA" id="ARBA00016902"/>
    </source>
</evidence>
<evidence type="ECO:0000256" key="14">
    <source>
        <dbReference type="RuleBase" id="RU003914"/>
    </source>
</evidence>
<dbReference type="PIRSF" id="PIRSF003095">
    <property type="entry name" value="Trigger_factor"/>
    <property type="match status" value="1"/>
</dbReference>
<dbReference type="Pfam" id="PF00254">
    <property type="entry name" value="FKBP_C"/>
    <property type="match status" value="1"/>
</dbReference>
<comment type="domain">
    <text evidence="12">Consists of 3 domains; the N-terminus binds the ribosome, the middle domain has PPIase activity, while the C-terminus has intrinsic chaperone activity on its own.</text>
</comment>
<comment type="similarity">
    <text evidence="2 12 14">Belongs to the FKBP-type PPIase family. Tig subfamily.</text>
</comment>
<evidence type="ECO:0000256" key="3">
    <source>
        <dbReference type="ARBA" id="ARBA00013194"/>
    </source>
</evidence>
<name>A0A345CNA2_9GAMM</name>